<reference evidence="1" key="2">
    <citation type="submission" date="2021-10" db="EMBL/GenBank/DDBJ databases">
        <authorList>
            <person name="Piombo E."/>
        </authorList>
    </citation>
    <scope>NUCLEOTIDE SEQUENCE</scope>
</reference>
<accession>A0ACA9UJ74</accession>
<protein>
    <submittedName>
        <fullName evidence="1">Uncharacterized protein</fullName>
    </submittedName>
</protein>
<proteinExistence type="predicted"/>
<evidence type="ECO:0000313" key="1">
    <source>
        <dbReference type="EMBL" id="CAG9953445.1"/>
    </source>
</evidence>
<dbReference type="Proteomes" id="UP000836387">
    <property type="component" value="Unassembled WGS sequence"/>
</dbReference>
<keyword evidence="2" id="KW-1185">Reference proteome</keyword>
<comment type="caution">
    <text evidence="1">The sequence shown here is derived from an EMBL/GenBank/DDBJ whole genome shotgun (WGS) entry which is preliminary data.</text>
</comment>
<sequence>MLGTNSRTRWMSQQLYHQNRTKPSPHIFSSQRYVSRIEKYSSVNTPSYHRITIVTIGSMNVHDLDETLFAAATLVNERSPIEGRSQMVFWKNCTTAQWKKKGGSRWENIGEKTGQTKLEPGYLLYFYEGTIKQSE</sequence>
<dbReference type="EMBL" id="CADEHS020000527">
    <property type="protein sequence ID" value="CAG9953445.1"/>
    <property type="molecule type" value="Genomic_DNA"/>
</dbReference>
<evidence type="ECO:0000313" key="2">
    <source>
        <dbReference type="Proteomes" id="UP000836387"/>
    </source>
</evidence>
<gene>
    <name evidence="1" type="ORF">CRV2_00019018</name>
</gene>
<name>A0ACA9UJ74_BIOOC</name>
<reference evidence="1" key="1">
    <citation type="submission" date="2020-04" db="EMBL/GenBank/DDBJ databases">
        <authorList>
            <person name="Broberg M."/>
        </authorList>
    </citation>
    <scope>NUCLEOTIDE SEQUENCE</scope>
</reference>
<organism evidence="1 2">
    <name type="scientific">Clonostachys rosea f. rosea IK726</name>
    <dbReference type="NCBI Taxonomy" id="1349383"/>
    <lineage>
        <taxon>Eukaryota</taxon>
        <taxon>Fungi</taxon>
        <taxon>Dikarya</taxon>
        <taxon>Ascomycota</taxon>
        <taxon>Pezizomycotina</taxon>
        <taxon>Sordariomycetes</taxon>
        <taxon>Hypocreomycetidae</taxon>
        <taxon>Hypocreales</taxon>
        <taxon>Bionectriaceae</taxon>
        <taxon>Clonostachys</taxon>
    </lineage>
</organism>